<gene>
    <name evidence="2" type="ORF">H9Q72_009557</name>
</gene>
<reference evidence="2" key="2">
    <citation type="submission" date="2020-10" db="EMBL/GenBank/DDBJ databases">
        <authorList>
            <person name="Peck L.D."/>
            <person name="Nowell R.W."/>
            <person name="Flood J."/>
            <person name="Ryan M.J."/>
            <person name="Barraclough T.G."/>
        </authorList>
    </citation>
    <scope>NUCLEOTIDE SEQUENCE</scope>
    <source>
        <strain evidence="2">IMI 127659i</strain>
    </source>
</reference>
<evidence type="ECO:0000313" key="3">
    <source>
        <dbReference type="Proteomes" id="UP000750502"/>
    </source>
</evidence>
<feature type="region of interest" description="Disordered" evidence="1">
    <location>
        <begin position="1"/>
        <end position="29"/>
    </location>
</feature>
<evidence type="ECO:0000313" key="2">
    <source>
        <dbReference type="EMBL" id="KAG5762340.1"/>
    </source>
</evidence>
<keyword evidence="3" id="KW-1185">Reference proteome</keyword>
<evidence type="ECO:0000256" key="1">
    <source>
        <dbReference type="SAM" id="MobiDB-lite"/>
    </source>
</evidence>
<organism evidence="2 3">
    <name type="scientific">Fusarium xylarioides</name>
    <dbReference type="NCBI Taxonomy" id="221167"/>
    <lineage>
        <taxon>Eukaryota</taxon>
        <taxon>Fungi</taxon>
        <taxon>Dikarya</taxon>
        <taxon>Ascomycota</taxon>
        <taxon>Pezizomycotina</taxon>
        <taxon>Sordariomycetes</taxon>
        <taxon>Hypocreomycetidae</taxon>
        <taxon>Hypocreales</taxon>
        <taxon>Nectriaceae</taxon>
        <taxon>Fusarium</taxon>
        <taxon>Fusarium fujikuroi species complex</taxon>
    </lineage>
</organism>
<comment type="caution">
    <text evidence="2">The sequence shown here is derived from an EMBL/GenBank/DDBJ whole genome shotgun (WGS) entry which is preliminary data.</text>
</comment>
<dbReference type="OrthoDB" id="5424209at2759"/>
<dbReference type="EMBL" id="JADFTT010000381">
    <property type="protein sequence ID" value="KAG5762340.1"/>
    <property type="molecule type" value="Genomic_DNA"/>
</dbReference>
<dbReference type="SUPFAM" id="SSF50494">
    <property type="entry name" value="Trypsin-like serine proteases"/>
    <property type="match status" value="1"/>
</dbReference>
<dbReference type="AlphaFoldDB" id="A0A9P7L3E6"/>
<sequence>MSRSSSSSGLPFFAMPPEPSEPEKMAESPITEEEAGGYYFGLCSHPTLVARSDTEDKPWSARYDGWTVKKTIDPIGNHTIVPLWNKANSNLQKGIIDTLRDLNWTAIDILQLGYARRLNTLDEPDDMFPKLLISVQPGSTSWTSGYITTLRCRQVLREYGIDDIEVEIMEAWFSRCNSPQLTSQPITEDIQETAQLSEFLGASIASEGFPTCEGTKGFYLRLKDTDKLLAITCRHVLLDTFPNVDYRYSGNDPNMVIQPGKRTYKATVDRLSYYIERLEERIGNLTPDETEELRTLQDLKANYNKINELKSRIIGHVLFSPKYSLSTTTTNATWLRDWALVELHPDRHETVFSEIKNRVVAGPNANRQLNQVLLHELSADHRTKLQDQLLVNHHTNTYELTRSVQADEMREPFEAARSLENEPAMVVAKFGRTTGLTFGVANGVKSKRRQMMTGVWVISDEWCIVGHKKRGQTREAFSSKGDSGACIMDIYGRVAGLLTSGKEAQKHGEHDVTYATPIEWLLKDIRSYGNLDVKLA</sequence>
<proteinExistence type="predicted"/>
<accession>A0A9P7L3E6</accession>
<name>A0A9P7L3E6_9HYPO</name>
<dbReference type="InterPro" id="IPR009003">
    <property type="entry name" value="Peptidase_S1_PA"/>
</dbReference>
<dbReference type="Proteomes" id="UP000750502">
    <property type="component" value="Unassembled WGS sequence"/>
</dbReference>
<reference evidence="2" key="1">
    <citation type="journal article" date="2020" name="bioRxiv">
        <title>Historical genomics reveals the evolutionary mechanisms behind multiple outbreaks of the host-specific coffee wilt pathogen Fusarium xylarioides.</title>
        <authorList>
            <person name="Peck D."/>
            <person name="Nowell R.W."/>
            <person name="Flood J."/>
            <person name="Ryan M.J."/>
            <person name="Barraclough T.G."/>
        </authorList>
    </citation>
    <scope>NUCLEOTIDE SEQUENCE</scope>
    <source>
        <strain evidence="2">IMI 127659i</strain>
    </source>
</reference>
<protein>
    <submittedName>
        <fullName evidence="2">Uncharacterized protein</fullName>
    </submittedName>
</protein>